<reference evidence="5" key="1">
    <citation type="submission" date="2022-10" db="EMBL/GenBank/DDBJ databases">
        <title>The complete genomes of actinobacterial strains from the NBC collection.</title>
        <authorList>
            <person name="Joergensen T.S."/>
            <person name="Alvarez Arevalo M."/>
            <person name="Sterndorff E.B."/>
            <person name="Faurdal D."/>
            <person name="Vuksanovic O."/>
            <person name="Mourched A.-S."/>
            <person name="Charusanti P."/>
            <person name="Shaw S."/>
            <person name="Blin K."/>
            <person name="Weber T."/>
        </authorList>
    </citation>
    <scope>NUCLEOTIDE SEQUENCE</scope>
    <source>
        <strain evidence="5">NBC_01482</strain>
    </source>
</reference>
<gene>
    <name evidence="5" type="ORF">OG563_34755</name>
</gene>
<dbReference type="RefSeq" id="WP_327097705.1">
    <property type="nucleotide sequence ID" value="NZ_CP109149.1"/>
</dbReference>
<comment type="similarity">
    <text evidence="1">Belongs to the ATP-dependent AMP-binding enzyme family.</text>
</comment>
<dbReference type="InterPro" id="IPR000873">
    <property type="entry name" value="AMP-dep_synth/lig_dom"/>
</dbReference>
<evidence type="ECO:0000259" key="4">
    <source>
        <dbReference type="Pfam" id="PF00501"/>
    </source>
</evidence>
<feature type="domain" description="AMP-dependent synthetase/ligase" evidence="4">
    <location>
        <begin position="8"/>
        <end position="284"/>
    </location>
</feature>
<keyword evidence="6" id="KW-1185">Reference proteome</keyword>
<proteinExistence type="inferred from homology"/>
<dbReference type="PANTHER" id="PTHR43201">
    <property type="entry name" value="ACYL-COA SYNTHETASE"/>
    <property type="match status" value="1"/>
</dbReference>
<sequence>MNLSTLPDRRAAAAPDAPAVADDSTDLNNTRFLDSVRRAAATLRAAGVSGGDVVAIMLPNTAAFVVSLFATWRVGATATPIDPSLTAADADCQLTDTGAKVLITAQPSASDAPVRAVISADDLTTADPDVAEPARPRNDTLALLICTNGTTGKPNSVTVDHANLNAMCSIVIEAFELTEADHSLLNLPLFHVNSIVVGIVSPLLAGGRATVAFSPKRFFDRIERSRATYISAVPTMYALLSDLPAQIRPNTSSVRFAICGAAPADIELLTKFERRYGIPIIDGYVSEVPVRARSYWSPTPARWTPSEYSCRAS</sequence>
<dbReference type="Pfam" id="PF00501">
    <property type="entry name" value="AMP-binding"/>
    <property type="match status" value="1"/>
</dbReference>
<dbReference type="EMBL" id="CP109441">
    <property type="protein sequence ID" value="WUV44295.1"/>
    <property type="molecule type" value="Genomic_DNA"/>
</dbReference>
<evidence type="ECO:0000313" key="5">
    <source>
        <dbReference type="EMBL" id="WUV44295.1"/>
    </source>
</evidence>
<evidence type="ECO:0000256" key="2">
    <source>
        <dbReference type="ARBA" id="ARBA00022598"/>
    </source>
</evidence>
<organism evidence="5 6">
    <name type="scientific">Nocardia vinacea</name>
    <dbReference type="NCBI Taxonomy" id="96468"/>
    <lineage>
        <taxon>Bacteria</taxon>
        <taxon>Bacillati</taxon>
        <taxon>Actinomycetota</taxon>
        <taxon>Actinomycetes</taxon>
        <taxon>Mycobacteriales</taxon>
        <taxon>Nocardiaceae</taxon>
        <taxon>Nocardia</taxon>
    </lineage>
</organism>
<evidence type="ECO:0000256" key="1">
    <source>
        <dbReference type="ARBA" id="ARBA00006432"/>
    </source>
</evidence>
<name>A0ABZ1YM33_9NOCA</name>
<evidence type="ECO:0000256" key="3">
    <source>
        <dbReference type="SAM" id="MobiDB-lite"/>
    </source>
</evidence>
<accession>A0ABZ1YM33</accession>
<dbReference type="SUPFAM" id="SSF56801">
    <property type="entry name" value="Acetyl-CoA synthetase-like"/>
    <property type="match status" value="1"/>
</dbReference>
<feature type="compositionally biased region" description="Low complexity" evidence="3">
    <location>
        <begin position="12"/>
        <end position="22"/>
    </location>
</feature>
<feature type="region of interest" description="Disordered" evidence="3">
    <location>
        <begin position="1"/>
        <end position="25"/>
    </location>
</feature>
<dbReference type="InterPro" id="IPR042099">
    <property type="entry name" value="ANL_N_sf"/>
</dbReference>
<dbReference type="Gene3D" id="3.40.50.12780">
    <property type="entry name" value="N-terminal domain of ligase-like"/>
    <property type="match status" value="1"/>
</dbReference>
<evidence type="ECO:0000313" key="6">
    <source>
        <dbReference type="Proteomes" id="UP001432062"/>
    </source>
</evidence>
<dbReference type="PANTHER" id="PTHR43201:SF5">
    <property type="entry name" value="MEDIUM-CHAIN ACYL-COA LIGASE ACSF2, MITOCHONDRIAL"/>
    <property type="match status" value="1"/>
</dbReference>
<dbReference type="Proteomes" id="UP001432062">
    <property type="component" value="Chromosome"/>
</dbReference>
<keyword evidence="2" id="KW-0436">Ligase</keyword>
<protein>
    <submittedName>
        <fullName evidence="5">AMP-binding protein</fullName>
    </submittedName>
</protein>